<dbReference type="STRING" id="1631249.BQ8794_220247"/>
<dbReference type="InterPro" id="IPR036909">
    <property type="entry name" value="Cyt_c-like_dom_sf"/>
</dbReference>
<evidence type="ECO:0000259" key="8">
    <source>
        <dbReference type="PROSITE" id="PS51007"/>
    </source>
</evidence>
<dbReference type="PROSITE" id="PS51007">
    <property type="entry name" value="CYTC"/>
    <property type="match status" value="1"/>
</dbReference>
<keyword evidence="10" id="KW-1185">Reference proteome</keyword>
<evidence type="ECO:0000313" key="9">
    <source>
        <dbReference type="EMBL" id="SIT55683.1"/>
    </source>
</evidence>
<keyword evidence="3 6" id="KW-0479">Metal-binding</keyword>
<dbReference type="GO" id="GO:0020037">
    <property type="term" value="F:heme binding"/>
    <property type="evidence" value="ECO:0007669"/>
    <property type="project" value="InterPro"/>
</dbReference>
<dbReference type="InterPro" id="IPR050597">
    <property type="entry name" value="Cytochrome_c_Oxidase_Subunit"/>
</dbReference>
<sequence length="120" mass="12503">MTSHDMRRAKNRRGGRSLAPVLLAAPGLLAALLASAPAWADAAPGATACTGCHGPAALGSAIPSLDGHAADEIVTQMHAFRSGERKATVMDRIARGFTEEETRAIAEWLAKPEAARHAQP</sequence>
<evidence type="ECO:0000256" key="7">
    <source>
        <dbReference type="SAM" id="SignalP"/>
    </source>
</evidence>
<evidence type="ECO:0000256" key="3">
    <source>
        <dbReference type="ARBA" id="ARBA00022723"/>
    </source>
</evidence>
<accession>A0A1R3V715</accession>
<dbReference type="PANTHER" id="PTHR33751">
    <property type="entry name" value="CBB3-TYPE CYTOCHROME C OXIDASE SUBUNIT FIXP"/>
    <property type="match status" value="1"/>
</dbReference>
<dbReference type="RefSeq" id="WP_244554944.1">
    <property type="nucleotide sequence ID" value="NZ_FTPD01000015.1"/>
</dbReference>
<evidence type="ECO:0000256" key="2">
    <source>
        <dbReference type="ARBA" id="ARBA00022617"/>
    </source>
</evidence>
<gene>
    <name evidence="9" type="ORF">BQ8794_220247</name>
</gene>
<proteinExistence type="predicted"/>
<dbReference type="Gene3D" id="1.10.760.10">
    <property type="entry name" value="Cytochrome c-like domain"/>
    <property type="match status" value="1"/>
</dbReference>
<organism evidence="9 10">
    <name type="scientific">Mesorhizobium prunaredense</name>
    <dbReference type="NCBI Taxonomy" id="1631249"/>
    <lineage>
        <taxon>Bacteria</taxon>
        <taxon>Pseudomonadati</taxon>
        <taxon>Pseudomonadota</taxon>
        <taxon>Alphaproteobacteria</taxon>
        <taxon>Hyphomicrobiales</taxon>
        <taxon>Phyllobacteriaceae</taxon>
        <taxon>Mesorhizobium</taxon>
    </lineage>
</organism>
<dbReference type="EMBL" id="FTPD01000015">
    <property type="protein sequence ID" value="SIT55683.1"/>
    <property type="molecule type" value="Genomic_DNA"/>
</dbReference>
<evidence type="ECO:0000256" key="1">
    <source>
        <dbReference type="ARBA" id="ARBA00022448"/>
    </source>
</evidence>
<evidence type="ECO:0000256" key="6">
    <source>
        <dbReference type="PROSITE-ProRule" id="PRU00433"/>
    </source>
</evidence>
<dbReference type="GO" id="GO:0046872">
    <property type="term" value="F:metal ion binding"/>
    <property type="evidence" value="ECO:0007669"/>
    <property type="project" value="UniProtKB-KW"/>
</dbReference>
<feature type="domain" description="Cytochrome c" evidence="8">
    <location>
        <begin position="30"/>
        <end position="113"/>
    </location>
</feature>
<evidence type="ECO:0000256" key="5">
    <source>
        <dbReference type="ARBA" id="ARBA00023004"/>
    </source>
</evidence>
<dbReference type="Proteomes" id="UP000188388">
    <property type="component" value="Unassembled WGS sequence"/>
</dbReference>
<keyword evidence="7" id="KW-0732">Signal</keyword>
<evidence type="ECO:0000256" key="4">
    <source>
        <dbReference type="ARBA" id="ARBA00022982"/>
    </source>
</evidence>
<reference evidence="10" key="1">
    <citation type="submission" date="2017-01" db="EMBL/GenBank/DDBJ databases">
        <authorList>
            <person name="Brunel B."/>
        </authorList>
    </citation>
    <scope>NUCLEOTIDE SEQUENCE [LARGE SCALE GENOMIC DNA]</scope>
</reference>
<keyword evidence="5 6" id="KW-0408">Iron</keyword>
<keyword evidence="1" id="KW-0813">Transport</keyword>
<dbReference type="GO" id="GO:0009055">
    <property type="term" value="F:electron transfer activity"/>
    <property type="evidence" value="ECO:0007669"/>
    <property type="project" value="InterPro"/>
</dbReference>
<dbReference type="SUPFAM" id="SSF46626">
    <property type="entry name" value="Cytochrome c"/>
    <property type="match status" value="1"/>
</dbReference>
<dbReference type="InterPro" id="IPR009056">
    <property type="entry name" value="Cyt_c-like_dom"/>
</dbReference>
<keyword evidence="4" id="KW-0249">Electron transport</keyword>
<dbReference type="Pfam" id="PF00034">
    <property type="entry name" value="Cytochrom_C"/>
    <property type="match status" value="1"/>
</dbReference>
<keyword evidence="2 6" id="KW-0349">Heme</keyword>
<feature type="signal peptide" evidence="7">
    <location>
        <begin position="1"/>
        <end position="40"/>
    </location>
</feature>
<dbReference type="PANTHER" id="PTHR33751:SF9">
    <property type="entry name" value="CYTOCHROME C4"/>
    <property type="match status" value="1"/>
</dbReference>
<dbReference type="AlphaFoldDB" id="A0A1R3V715"/>
<feature type="chain" id="PRO_5012096748" evidence="7">
    <location>
        <begin position="41"/>
        <end position="120"/>
    </location>
</feature>
<evidence type="ECO:0000313" key="10">
    <source>
        <dbReference type="Proteomes" id="UP000188388"/>
    </source>
</evidence>
<protein>
    <submittedName>
        <fullName evidence="9">Cytochrome c class I</fullName>
    </submittedName>
</protein>
<name>A0A1R3V715_9HYPH</name>